<dbReference type="GO" id="GO:0006689">
    <property type="term" value="P:ganglioside catabolic process"/>
    <property type="evidence" value="ECO:0007669"/>
    <property type="project" value="TreeGrafter"/>
</dbReference>
<keyword evidence="4" id="KW-0378">Hydrolase</keyword>
<protein>
    <recommendedName>
        <fullName evidence="3">beta-N-acetylhexosaminidase</fullName>
        <ecNumber evidence="3">3.2.1.52</ecNumber>
    </recommendedName>
</protein>
<dbReference type="GO" id="GO:0005975">
    <property type="term" value="P:carbohydrate metabolic process"/>
    <property type="evidence" value="ECO:0007669"/>
    <property type="project" value="InterPro"/>
</dbReference>
<dbReference type="SUPFAM" id="SSF51445">
    <property type="entry name" value="(Trans)glycosidases"/>
    <property type="match status" value="1"/>
</dbReference>
<dbReference type="Gene3D" id="3.20.20.80">
    <property type="entry name" value="Glycosidases"/>
    <property type="match status" value="1"/>
</dbReference>
<reference evidence="9" key="1">
    <citation type="submission" date="2016-06" db="UniProtKB">
        <authorList>
            <consortium name="WormBaseParasite"/>
        </authorList>
    </citation>
    <scope>IDENTIFICATION</scope>
</reference>
<dbReference type="PANTHER" id="PTHR22600">
    <property type="entry name" value="BETA-HEXOSAMINIDASE"/>
    <property type="match status" value="1"/>
</dbReference>
<feature type="transmembrane region" description="Helical" evidence="5">
    <location>
        <begin position="64"/>
        <end position="88"/>
    </location>
</feature>
<proteinExistence type="inferred from homology"/>
<dbReference type="PANTHER" id="PTHR22600:SF21">
    <property type="entry name" value="BETA-HEXOSAMINIDASE A"/>
    <property type="match status" value="1"/>
</dbReference>
<name>A0A183L1S4_9TREM</name>
<dbReference type="InterPro" id="IPR025705">
    <property type="entry name" value="Beta_hexosaminidase_sua/sub"/>
</dbReference>
<dbReference type="GO" id="GO:0030203">
    <property type="term" value="P:glycosaminoglycan metabolic process"/>
    <property type="evidence" value="ECO:0007669"/>
    <property type="project" value="TreeGrafter"/>
</dbReference>
<dbReference type="Proteomes" id="UP000279833">
    <property type="component" value="Unassembled WGS sequence"/>
</dbReference>
<dbReference type="Pfam" id="PF00728">
    <property type="entry name" value="Glyco_hydro_20"/>
    <property type="match status" value="1"/>
</dbReference>
<sequence>MSYNKLNVLHWHIVDDQSFPYQSDVYPELSAKGAYREDLVYTSNDIKEIVEFARFRGIRVIPEFDIPGIVIFLDTYVIPRILLLTYILSLHTLT</sequence>
<accession>A0A183L1S4</accession>
<dbReference type="GO" id="GO:0004563">
    <property type="term" value="F:beta-N-acetylhexosaminidase activity"/>
    <property type="evidence" value="ECO:0007669"/>
    <property type="project" value="UniProtKB-EC"/>
</dbReference>
<dbReference type="AlphaFoldDB" id="A0A183L1S4"/>
<keyword evidence="5" id="KW-1133">Transmembrane helix</keyword>
<evidence type="ECO:0000256" key="1">
    <source>
        <dbReference type="ARBA" id="ARBA00001231"/>
    </source>
</evidence>
<keyword evidence="8" id="KW-1185">Reference proteome</keyword>
<evidence type="ECO:0000313" key="9">
    <source>
        <dbReference type="WBParaSite" id="SCUD_0002127701-mRNA-1"/>
    </source>
</evidence>
<keyword evidence="5" id="KW-0812">Transmembrane</keyword>
<evidence type="ECO:0000256" key="2">
    <source>
        <dbReference type="ARBA" id="ARBA00006285"/>
    </source>
</evidence>
<dbReference type="InterPro" id="IPR015883">
    <property type="entry name" value="Glyco_hydro_20_cat"/>
</dbReference>
<comment type="similarity">
    <text evidence="2">Belongs to the glycosyl hydrolase 20 family.</text>
</comment>
<evidence type="ECO:0000313" key="8">
    <source>
        <dbReference type="Proteomes" id="UP000279833"/>
    </source>
</evidence>
<reference evidence="7 8" key="2">
    <citation type="submission" date="2018-11" db="EMBL/GenBank/DDBJ databases">
        <authorList>
            <consortium name="Pathogen Informatics"/>
        </authorList>
    </citation>
    <scope>NUCLEOTIDE SEQUENCE [LARGE SCALE GENOMIC DNA]</scope>
    <source>
        <strain evidence="7">Dakar</strain>
        <strain evidence="8">Dakar, Senegal</strain>
    </source>
</reference>
<dbReference type="STRING" id="6186.A0A183L1S4"/>
<keyword evidence="5" id="KW-0472">Membrane</keyword>
<comment type="catalytic activity">
    <reaction evidence="1">
        <text>Hydrolysis of terminal non-reducing N-acetyl-D-hexosamine residues in N-acetyl-beta-D-hexosaminides.</text>
        <dbReference type="EC" id="3.2.1.52"/>
    </reaction>
</comment>
<evidence type="ECO:0000256" key="3">
    <source>
        <dbReference type="ARBA" id="ARBA00012663"/>
    </source>
</evidence>
<dbReference type="InterPro" id="IPR017853">
    <property type="entry name" value="GH"/>
</dbReference>
<feature type="domain" description="Glycoside hydrolase family 20 catalytic" evidence="6">
    <location>
        <begin position="1"/>
        <end position="68"/>
    </location>
</feature>
<organism evidence="9">
    <name type="scientific">Schistosoma curassoni</name>
    <dbReference type="NCBI Taxonomy" id="6186"/>
    <lineage>
        <taxon>Eukaryota</taxon>
        <taxon>Metazoa</taxon>
        <taxon>Spiralia</taxon>
        <taxon>Lophotrochozoa</taxon>
        <taxon>Platyhelminthes</taxon>
        <taxon>Trematoda</taxon>
        <taxon>Digenea</taxon>
        <taxon>Strigeidida</taxon>
        <taxon>Schistosomatoidea</taxon>
        <taxon>Schistosomatidae</taxon>
        <taxon>Schistosoma</taxon>
    </lineage>
</organism>
<dbReference type="EMBL" id="UZAK01046172">
    <property type="protein sequence ID" value="VDP74920.1"/>
    <property type="molecule type" value="Genomic_DNA"/>
</dbReference>
<dbReference type="GO" id="GO:0016020">
    <property type="term" value="C:membrane"/>
    <property type="evidence" value="ECO:0007669"/>
    <property type="project" value="TreeGrafter"/>
</dbReference>
<dbReference type="GO" id="GO:0005764">
    <property type="term" value="C:lysosome"/>
    <property type="evidence" value="ECO:0007669"/>
    <property type="project" value="TreeGrafter"/>
</dbReference>
<gene>
    <name evidence="7" type="ORF">SCUD_LOCUS21273</name>
</gene>
<evidence type="ECO:0000313" key="7">
    <source>
        <dbReference type="EMBL" id="VDP74920.1"/>
    </source>
</evidence>
<evidence type="ECO:0000256" key="5">
    <source>
        <dbReference type="SAM" id="Phobius"/>
    </source>
</evidence>
<dbReference type="WBParaSite" id="SCUD_0002127701-mRNA-1">
    <property type="protein sequence ID" value="SCUD_0002127701-mRNA-1"/>
    <property type="gene ID" value="SCUD_0002127701"/>
</dbReference>
<evidence type="ECO:0000259" key="6">
    <source>
        <dbReference type="Pfam" id="PF00728"/>
    </source>
</evidence>
<evidence type="ECO:0000256" key="4">
    <source>
        <dbReference type="ARBA" id="ARBA00022801"/>
    </source>
</evidence>
<dbReference type="EC" id="3.2.1.52" evidence="3"/>